<reference evidence="14" key="1">
    <citation type="submission" date="2025-08" db="UniProtKB">
        <authorList>
            <consortium name="RefSeq"/>
        </authorList>
    </citation>
    <scope>IDENTIFICATION</scope>
    <source>
        <tissue evidence="14">Whole larvae</tissue>
    </source>
</reference>
<keyword evidence="13" id="KW-1185">Reference proteome</keyword>
<feature type="domain" description="Daxx histone-binding" evidence="12">
    <location>
        <begin position="614"/>
        <end position="694"/>
    </location>
</feature>
<dbReference type="GO" id="GO:0003714">
    <property type="term" value="F:transcription corepressor activity"/>
    <property type="evidence" value="ECO:0007669"/>
    <property type="project" value="TreeGrafter"/>
</dbReference>
<dbReference type="GO" id="GO:0005694">
    <property type="term" value="C:chromosome"/>
    <property type="evidence" value="ECO:0007669"/>
    <property type="project" value="UniProtKB-SubCell"/>
</dbReference>
<dbReference type="GO" id="GO:0050681">
    <property type="term" value="F:nuclear androgen receptor binding"/>
    <property type="evidence" value="ECO:0007669"/>
    <property type="project" value="TreeGrafter"/>
</dbReference>
<evidence type="ECO:0000313" key="13">
    <source>
        <dbReference type="Proteomes" id="UP001652740"/>
    </source>
</evidence>
<dbReference type="InterPro" id="IPR046426">
    <property type="entry name" value="DAXX_histone-bd_sf"/>
</dbReference>
<keyword evidence="8" id="KW-0143">Chaperone</keyword>
<evidence type="ECO:0000256" key="11">
    <source>
        <dbReference type="SAM" id="MobiDB-lite"/>
    </source>
</evidence>
<dbReference type="Gene3D" id="1.10.8.810">
    <property type="entry name" value="Daxx helical bundle domain"/>
    <property type="match status" value="1"/>
</dbReference>
<dbReference type="Pfam" id="PF20920">
    <property type="entry name" value="DAXX_hist_bd"/>
    <property type="match status" value="1"/>
</dbReference>
<comment type="subcellular location">
    <subcellularLocation>
        <location evidence="2">Chromosome</location>
    </subcellularLocation>
    <subcellularLocation>
        <location evidence="3">Cytoplasm</location>
    </subcellularLocation>
    <subcellularLocation>
        <location evidence="1">Nucleus</location>
    </subcellularLocation>
</comment>
<sequence length="1223" mass="138386">MASEDVIELGSSDDEAEPAPKKIKPRPNAMVHIPTKLHGVTIKPATSAPFAIKKNPKELVTMTKIQKSNTVCNPFSKAVKINGIPQQKIPIKQNIKMLQRPVHLPPKAAVNPVNIFKKLNTQVVVNKIPTSGAMLKNPIRIHSPQSINSLPPGITVKRTSGPVKRPGFSQTMSVARKKIKLNHNIKNPKEVLTVELDDDDSSAASAASPQWYLRPEDSIAPSVEKENNKEPEPKNLIEITIEDSPVKPTSIKQTSVVGAQFEVTIEDSPVKITEESKHLADNGSEEEMSTPNKVPHSKKKLEYPKESNENKVIEIEIEPVTVMAEETNLTAKNKNNVALYDVVEIEESPIKEIQQQTSTPKKDHVKLQVQFSASRSSLLQDQTAKESDGFHPVYQRFIDLCFELENSEDMKKIIDKKVKTYYKQVPKEYTESEEFIDMVSSKILAMKAGPEKMYLYIKDIVDELNMQRKMAKSQVSNNENKAPETASDNFLYGENSEFDSKRQRQIRKLEKTLKKLHRAIQKLEEQEVDFDDDEDSVYLLTERYKERMVRVHAKFCQLTNTKMPSEPRVQIDARPGQPPGPAKRLEKWINKKVPIGMPLPFPDFHDVLRCVREANESDKLGWNEADIMEEARDLFTRCGKKLQRRRQENEWRLAASRISSDMDPAENNDELKLKLENNRQLATKKEAEVFNKYADKQNQLKLEPEEIGDKEAEESPIETEDDEAEAADEALLENKNRRKERLKRLLQEKSKKTGEENQENNTKLPKNSMDDKENSPIESLGQAEVEKTMEMVSKNQNSVKDSIIDEELKDNTNKTSTSSTVPDDNESKVSDNQKSYSDYEDVLESDIDELHLLQKLHSENEIYSSSSESSGSESPIAISDTLDDSDDERKDNSDVISIEDSSYSDSETDRSAQSNIVNSEISKTTEKIVSENVISNDIEMESIAGIEKNEISTNNNECTESIEDVLLASTDDEADANVEVNSEKSHCVNMADDHMSIGETVIDGINKDNETINGQNHQTNIVENNDESKQDTDEINSPKKTETINISEISHEENKCFINQETMQQLAQSENRTLTKDLNSSYETVKEITLEEKEIIPVNQESVTVKCKEGDKLEKTNELKSPDTCDFSNANHMNSHKQDITKKCSETKMSNIISGENKSVDMNVLKENCKENLTENESEKSKISNEIVEILPSNLEEQQENLSDLNNVDARIPVEVDNHSEML</sequence>
<proteinExistence type="predicted"/>
<feature type="compositionally biased region" description="Acidic residues" evidence="11">
    <location>
        <begin position="711"/>
        <end position="731"/>
    </location>
</feature>
<feature type="region of interest" description="Disordered" evidence="11">
    <location>
        <begin position="695"/>
        <end position="842"/>
    </location>
</feature>
<organism evidence="13 14">
    <name type="scientific">Galleria mellonella</name>
    <name type="common">Greater wax moth</name>
    <dbReference type="NCBI Taxonomy" id="7137"/>
    <lineage>
        <taxon>Eukaryota</taxon>
        <taxon>Metazoa</taxon>
        <taxon>Ecdysozoa</taxon>
        <taxon>Arthropoda</taxon>
        <taxon>Hexapoda</taxon>
        <taxon>Insecta</taxon>
        <taxon>Pterygota</taxon>
        <taxon>Neoptera</taxon>
        <taxon>Endopterygota</taxon>
        <taxon>Lepidoptera</taxon>
        <taxon>Glossata</taxon>
        <taxon>Ditrysia</taxon>
        <taxon>Pyraloidea</taxon>
        <taxon>Pyralidae</taxon>
        <taxon>Galleriinae</taxon>
        <taxon>Galleria</taxon>
    </lineage>
</organism>
<dbReference type="GO" id="GO:0006915">
    <property type="term" value="P:apoptotic process"/>
    <property type="evidence" value="ECO:0007669"/>
    <property type="project" value="UniProtKB-KW"/>
</dbReference>
<feature type="compositionally biased region" description="Basic and acidic residues" evidence="11">
    <location>
        <begin position="743"/>
        <end position="755"/>
    </location>
</feature>
<evidence type="ECO:0000256" key="8">
    <source>
        <dbReference type="ARBA" id="ARBA00023186"/>
    </source>
</evidence>
<feature type="region of interest" description="Disordered" evidence="11">
    <location>
        <begin position="197"/>
        <end position="239"/>
    </location>
</feature>
<keyword evidence="4" id="KW-0158">Chromosome</keyword>
<dbReference type="InterPro" id="IPR038298">
    <property type="entry name" value="Daxx_N_sf"/>
</dbReference>
<dbReference type="RefSeq" id="XP_026764156.2">
    <property type="nucleotide sequence ID" value="XM_026908355.3"/>
</dbReference>
<gene>
    <name evidence="14" type="primary">LOC113522611</name>
</gene>
<keyword evidence="6" id="KW-0053">Apoptosis</keyword>
<dbReference type="KEGG" id="gmw:113522611"/>
<evidence type="ECO:0000313" key="14">
    <source>
        <dbReference type="RefSeq" id="XP_026764156.2"/>
    </source>
</evidence>
<evidence type="ECO:0000256" key="6">
    <source>
        <dbReference type="ARBA" id="ARBA00022703"/>
    </source>
</evidence>
<dbReference type="GO" id="GO:0042393">
    <property type="term" value="F:histone binding"/>
    <property type="evidence" value="ECO:0007669"/>
    <property type="project" value="InterPro"/>
</dbReference>
<evidence type="ECO:0000256" key="5">
    <source>
        <dbReference type="ARBA" id="ARBA00022490"/>
    </source>
</evidence>
<keyword evidence="7 10" id="KW-0175">Coiled coil</keyword>
<evidence type="ECO:0000256" key="9">
    <source>
        <dbReference type="ARBA" id="ARBA00023242"/>
    </source>
</evidence>
<keyword evidence="9" id="KW-0539">Nucleus</keyword>
<feature type="region of interest" description="Disordered" evidence="11">
    <location>
        <begin position="861"/>
        <end position="918"/>
    </location>
</feature>
<dbReference type="Gene3D" id="1.20.58.2170">
    <property type="match status" value="1"/>
</dbReference>
<evidence type="ECO:0000256" key="2">
    <source>
        <dbReference type="ARBA" id="ARBA00004286"/>
    </source>
</evidence>
<feature type="region of interest" description="Disordered" evidence="11">
    <location>
        <begin position="1"/>
        <end position="26"/>
    </location>
</feature>
<feature type="compositionally biased region" description="Basic and acidic residues" evidence="11">
    <location>
        <begin position="223"/>
        <end position="235"/>
    </location>
</feature>
<evidence type="ECO:0000259" key="12">
    <source>
        <dbReference type="Pfam" id="PF20920"/>
    </source>
</evidence>
<dbReference type="InterPro" id="IPR046378">
    <property type="entry name" value="DAXX_histone-bd"/>
</dbReference>
<evidence type="ECO:0000256" key="3">
    <source>
        <dbReference type="ARBA" id="ARBA00004496"/>
    </source>
</evidence>
<dbReference type="Proteomes" id="UP001652740">
    <property type="component" value="Unplaced"/>
</dbReference>
<dbReference type="CDD" id="cd13150">
    <property type="entry name" value="DAXX_histone_binding"/>
    <property type="match status" value="1"/>
</dbReference>
<dbReference type="GO" id="GO:0016605">
    <property type="term" value="C:PML body"/>
    <property type="evidence" value="ECO:0007669"/>
    <property type="project" value="TreeGrafter"/>
</dbReference>
<dbReference type="PANTHER" id="PTHR12766">
    <property type="entry name" value="DEATH DOMAIN-ASSOCIATED PROTEIN 6 DAXX"/>
    <property type="match status" value="1"/>
</dbReference>
<dbReference type="GeneID" id="113522611"/>
<dbReference type="AlphaFoldDB" id="A0A6J1X3C4"/>
<feature type="compositionally biased region" description="Acidic residues" evidence="11">
    <location>
        <begin position="1"/>
        <end position="17"/>
    </location>
</feature>
<evidence type="ECO:0000256" key="7">
    <source>
        <dbReference type="ARBA" id="ARBA00023054"/>
    </source>
</evidence>
<evidence type="ECO:0000256" key="4">
    <source>
        <dbReference type="ARBA" id="ARBA00022454"/>
    </source>
</evidence>
<name>A0A6J1X3C4_GALME</name>
<evidence type="ECO:0000256" key="1">
    <source>
        <dbReference type="ARBA" id="ARBA00004123"/>
    </source>
</evidence>
<feature type="region of interest" description="Disordered" evidence="11">
    <location>
        <begin position="272"/>
        <end position="305"/>
    </location>
</feature>
<feature type="coiled-coil region" evidence="10">
    <location>
        <begin position="506"/>
        <end position="533"/>
    </location>
</feature>
<protein>
    <submittedName>
        <fullName evidence="14">Daxx-like protein</fullName>
    </submittedName>
</protein>
<keyword evidence="5" id="KW-0963">Cytoplasm</keyword>
<dbReference type="GO" id="GO:0005737">
    <property type="term" value="C:cytoplasm"/>
    <property type="evidence" value="ECO:0007669"/>
    <property type="project" value="UniProtKB-SubCell"/>
</dbReference>
<feature type="compositionally biased region" description="Low complexity" evidence="11">
    <location>
        <begin position="861"/>
        <end position="879"/>
    </location>
</feature>
<dbReference type="GO" id="GO:0003713">
    <property type="term" value="F:transcription coactivator activity"/>
    <property type="evidence" value="ECO:0007669"/>
    <property type="project" value="TreeGrafter"/>
</dbReference>
<dbReference type="PANTHER" id="PTHR12766:SF7">
    <property type="entry name" value="DEATH DOMAIN-ASSOCIATED PROTEIN 6"/>
    <property type="match status" value="1"/>
</dbReference>
<accession>A0A6J1X3C4</accession>
<dbReference type="InParanoid" id="A0A6J1X3C4"/>
<evidence type="ECO:0000256" key="10">
    <source>
        <dbReference type="SAM" id="Coils"/>
    </source>
</evidence>
<feature type="compositionally biased region" description="Low complexity" evidence="11">
    <location>
        <begin position="894"/>
        <end position="905"/>
    </location>
</feature>